<gene>
    <name evidence="1" type="ORF">BSZ36_02765</name>
</gene>
<accession>A0A259TW51</accession>
<dbReference type="RefSeq" id="WP_094545774.1">
    <property type="nucleotide sequence ID" value="NZ_MQWB01000001.1"/>
</dbReference>
<name>A0A259TW51_9BACT</name>
<dbReference type="Proteomes" id="UP000216446">
    <property type="component" value="Unassembled WGS sequence"/>
</dbReference>
<evidence type="ECO:0000313" key="1">
    <source>
        <dbReference type="EMBL" id="OZC01995.1"/>
    </source>
</evidence>
<evidence type="ECO:0000313" key="2">
    <source>
        <dbReference type="Proteomes" id="UP000216446"/>
    </source>
</evidence>
<comment type="caution">
    <text evidence="1">The sequence shown here is derived from an EMBL/GenBank/DDBJ whole genome shotgun (WGS) entry which is preliminary data.</text>
</comment>
<proteinExistence type="predicted"/>
<reference evidence="1 2" key="1">
    <citation type="submission" date="2016-11" db="EMBL/GenBank/DDBJ databases">
        <title>Study of marine rhodopsin-containing bacteria.</title>
        <authorList>
            <person name="Yoshizawa S."/>
            <person name="Kumagai Y."/>
            <person name="Kogure K."/>
        </authorList>
    </citation>
    <scope>NUCLEOTIDE SEQUENCE [LARGE SCALE GENOMIC DNA]</scope>
    <source>
        <strain evidence="1 2">SG-29</strain>
    </source>
</reference>
<organism evidence="1 2">
    <name type="scientific">Rubricoccus marinus</name>
    <dbReference type="NCBI Taxonomy" id="716817"/>
    <lineage>
        <taxon>Bacteria</taxon>
        <taxon>Pseudomonadati</taxon>
        <taxon>Rhodothermota</taxon>
        <taxon>Rhodothermia</taxon>
        <taxon>Rhodothermales</taxon>
        <taxon>Rubricoccaceae</taxon>
        <taxon>Rubricoccus</taxon>
    </lineage>
</organism>
<dbReference type="EMBL" id="MQWB01000001">
    <property type="protein sequence ID" value="OZC01995.1"/>
    <property type="molecule type" value="Genomic_DNA"/>
</dbReference>
<sequence length="180" mass="18513">MRRLDDLSEALAEAGSDAARTQIAADALAASGVAPLADARVPGKSGRFVVGVDGRTLAGWIPGRGPLHKDSLIVVAASRDGVSDLALIEASRMLVASGAYTQIPARSVLVVLGDDVRAPLRLWNREAVLSVLRVGTAGPDSLAGRPVQALAPEANAATLAARLYEVLSLAATPSPSVYTR</sequence>
<dbReference type="InParanoid" id="A0A259TW51"/>
<keyword evidence="2" id="KW-1185">Reference proteome</keyword>
<protein>
    <submittedName>
        <fullName evidence="1">Uncharacterized protein</fullName>
    </submittedName>
</protein>
<dbReference type="AlphaFoldDB" id="A0A259TW51"/>